<organism evidence="1 2">
    <name type="scientific">Ustilago bromivora</name>
    <dbReference type="NCBI Taxonomy" id="307758"/>
    <lineage>
        <taxon>Eukaryota</taxon>
        <taxon>Fungi</taxon>
        <taxon>Dikarya</taxon>
        <taxon>Basidiomycota</taxon>
        <taxon>Ustilaginomycotina</taxon>
        <taxon>Ustilaginomycetes</taxon>
        <taxon>Ustilaginales</taxon>
        <taxon>Ustilaginaceae</taxon>
        <taxon>Ustilago</taxon>
    </lineage>
</organism>
<sequence length="274" mass="30796">MIQYDDSVDIEHLEYTKEDIHNEEFQEPIDKVYPWPGDHKTKLEKNQVLTSSDDSMTTDGDSGINTFACHMSHPTEQAMQAVLRIVRYLNQTKDEVLRIGGQDMSGNVVKAYTDANWASDPNMDRKSTSGSIVKVYGSIITWNSHVQKCVASSTVEAKYIASSSAAREALFHRHLRGLRFGDHMPTLFTNNTGCIQVAKDPAMHSKLKHVDTKYHLLRDHVQEGDIVMEYVKTNDNVADFLTKPVSQHLLTWTQQHLGMANVAPLVHSVGEGES</sequence>
<evidence type="ECO:0000313" key="1">
    <source>
        <dbReference type="EMBL" id="SAM61279.1"/>
    </source>
</evidence>
<gene>
    <name evidence="1" type="ORF">UBRO_20411</name>
</gene>
<dbReference type="CDD" id="cd09272">
    <property type="entry name" value="RNase_HI_RT_Ty1"/>
    <property type="match status" value="1"/>
</dbReference>
<dbReference type="PANTHER" id="PTHR11439:SF467">
    <property type="entry name" value="INTEGRASE CATALYTIC DOMAIN-CONTAINING PROTEIN"/>
    <property type="match status" value="1"/>
</dbReference>
<evidence type="ECO:0000313" key="2">
    <source>
        <dbReference type="Proteomes" id="UP000179920"/>
    </source>
</evidence>
<proteinExistence type="predicted"/>
<dbReference type="EMBL" id="LT558117">
    <property type="protein sequence ID" value="SAM61279.1"/>
    <property type="molecule type" value="Genomic_DNA"/>
</dbReference>
<dbReference type="OrthoDB" id="3344688at2759"/>
<dbReference type="PANTHER" id="PTHR11439">
    <property type="entry name" value="GAG-POL-RELATED RETROTRANSPOSON"/>
    <property type="match status" value="1"/>
</dbReference>
<protein>
    <recommendedName>
        <fullName evidence="3">Reverse transcriptase Ty1/copia-type domain-containing protein</fullName>
    </recommendedName>
</protein>
<dbReference type="Proteomes" id="UP000179920">
    <property type="component" value="Chromosome I"/>
</dbReference>
<dbReference type="AlphaFoldDB" id="A0A1K0FVH5"/>
<accession>A0A1K0FVH5</accession>
<evidence type="ECO:0008006" key="3">
    <source>
        <dbReference type="Google" id="ProtNLM"/>
    </source>
</evidence>
<reference evidence="2" key="1">
    <citation type="submission" date="2016-04" db="EMBL/GenBank/DDBJ databases">
        <authorList>
            <person name="Guldener U."/>
            <person name="Guldener U."/>
        </authorList>
    </citation>
    <scope>NUCLEOTIDE SEQUENCE [LARGE SCALE GENOMIC DNA]</scope>
    <source>
        <strain evidence="2">UB2112</strain>
    </source>
</reference>
<name>A0A1K0FVH5_9BASI</name>